<keyword evidence="1" id="KW-0813">Transport</keyword>
<feature type="transmembrane region" description="Helical" evidence="8">
    <location>
        <begin position="176"/>
        <end position="193"/>
    </location>
</feature>
<keyword evidence="3 8" id="KW-0812">Transmembrane</keyword>
<evidence type="ECO:0000256" key="1">
    <source>
        <dbReference type="ARBA" id="ARBA00022448"/>
    </source>
</evidence>
<dbReference type="PANTHER" id="PTHR35529">
    <property type="entry name" value="MANGANESE EFFLUX PUMP MNTP-RELATED"/>
    <property type="match status" value="1"/>
</dbReference>
<evidence type="ECO:0000313" key="9">
    <source>
        <dbReference type="EMBL" id="MPM42396.1"/>
    </source>
</evidence>
<feature type="transmembrane region" description="Helical" evidence="8">
    <location>
        <begin position="12"/>
        <end position="34"/>
    </location>
</feature>
<keyword evidence="7" id="KW-0464">Manganese</keyword>
<keyword evidence="5" id="KW-0406">Ion transport</keyword>
<protein>
    <submittedName>
        <fullName evidence="9">Putative manganese efflux pump MntP</fullName>
    </submittedName>
</protein>
<evidence type="ECO:0000256" key="7">
    <source>
        <dbReference type="ARBA" id="ARBA00023211"/>
    </source>
</evidence>
<keyword evidence="2" id="KW-1003">Cell membrane</keyword>
<keyword evidence="6 8" id="KW-0472">Membrane</keyword>
<gene>
    <name evidence="9" type="primary">mntP_29</name>
    <name evidence="9" type="ORF">SDC9_89061</name>
</gene>
<proteinExistence type="inferred from homology"/>
<keyword evidence="4 8" id="KW-1133">Transmembrane helix</keyword>
<evidence type="ECO:0000256" key="8">
    <source>
        <dbReference type="SAM" id="Phobius"/>
    </source>
</evidence>
<evidence type="ECO:0000256" key="3">
    <source>
        <dbReference type="ARBA" id="ARBA00022692"/>
    </source>
</evidence>
<sequence length="198" mass="21079">MAAAFGRERFSLSFLDLVLIAIGLSMDACAVSMVNGMCIPLLNFKSALTIAFSFGVFQAGMPLIGYFVGDRFAHAMGDYDHWIALVLLCWIGGKMIWDAFHEEEEECEAKCDLAPKSLLTQSVATSIDALAVGVGFAAAQVQVLPASGLIGLVTFVLSLLSVYIGKWTCGRLSGKAQLVGGAILIGIGIKIFVEHTLI</sequence>
<organism evidence="9">
    <name type="scientific">bioreactor metagenome</name>
    <dbReference type="NCBI Taxonomy" id="1076179"/>
    <lineage>
        <taxon>unclassified sequences</taxon>
        <taxon>metagenomes</taxon>
        <taxon>ecological metagenomes</taxon>
    </lineage>
</organism>
<evidence type="ECO:0000256" key="4">
    <source>
        <dbReference type="ARBA" id="ARBA00022989"/>
    </source>
</evidence>
<dbReference type="InterPro" id="IPR022929">
    <property type="entry name" value="Put_MntP"/>
</dbReference>
<comment type="caution">
    <text evidence="9">The sequence shown here is derived from an EMBL/GenBank/DDBJ whole genome shotgun (WGS) entry which is preliminary data.</text>
</comment>
<dbReference type="AlphaFoldDB" id="A0A644ZNR8"/>
<feature type="transmembrane region" description="Helical" evidence="8">
    <location>
        <begin position="46"/>
        <end position="69"/>
    </location>
</feature>
<feature type="transmembrane region" description="Helical" evidence="8">
    <location>
        <begin position="144"/>
        <end position="164"/>
    </location>
</feature>
<dbReference type="HAMAP" id="MF_01521">
    <property type="entry name" value="MntP_pump"/>
    <property type="match status" value="1"/>
</dbReference>
<dbReference type="EMBL" id="VSSQ01009716">
    <property type="protein sequence ID" value="MPM42396.1"/>
    <property type="molecule type" value="Genomic_DNA"/>
</dbReference>
<dbReference type="Pfam" id="PF02659">
    <property type="entry name" value="Mntp"/>
    <property type="match status" value="1"/>
</dbReference>
<dbReference type="PANTHER" id="PTHR35529:SF1">
    <property type="entry name" value="MANGANESE EFFLUX PUMP MNTP-RELATED"/>
    <property type="match status" value="1"/>
</dbReference>
<evidence type="ECO:0000256" key="6">
    <source>
        <dbReference type="ARBA" id="ARBA00023136"/>
    </source>
</evidence>
<evidence type="ECO:0000256" key="2">
    <source>
        <dbReference type="ARBA" id="ARBA00022475"/>
    </source>
</evidence>
<accession>A0A644ZNR8</accession>
<dbReference type="InterPro" id="IPR003810">
    <property type="entry name" value="Mntp/YtaF"/>
</dbReference>
<name>A0A644ZNR8_9ZZZZ</name>
<evidence type="ECO:0000256" key="5">
    <source>
        <dbReference type="ARBA" id="ARBA00023065"/>
    </source>
</evidence>
<feature type="transmembrane region" description="Helical" evidence="8">
    <location>
        <begin position="81"/>
        <end position="97"/>
    </location>
</feature>
<reference evidence="9" key="1">
    <citation type="submission" date="2019-08" db="EMBL/GenBank/DDBJ databases">
        <authorList>
            <person name="Kucharzyk K."/>
            <person name="Murdoch R.W."/>
            <person name="Higgins S."/>
            <person name="Loffler F."/>
        </authorList>
    </citation>
    <scope>NUCLEOTIDE SEQUENCE</scope>
</reference>
<dbReference type="GO" id="GO:0006811">
    <property type="term" value="P:monoatomic ion transport"/>
    <property type="evidence" value="ECO:0007669"/>
    <property type="project" value="UniProtKB-KW"/>
</dbReference>